<dbReference type="Proteomes" id="UP000694941">
    <property type="component" value="Unplaced"/>
</dbReference>
<comment type="similarity">
    <text evidence="2">Belongs to the OSBP family.</text>
</comment>
<organism evidence="5 6">
    <name type="scientific">Limulus polyphemus</name>
    <name type="common">Atlantic horseshoe crab</name>
    <dbReference type="NCBI Taxonomy" id="6850"/>
    <lineage>
        <taxon>Eukaryota</taxon>
        <taxon>Metazoa</taxon>
        <taxon>Ecdysozoa</taxon>
        <taxon>Arthropoda</taxon>
        <taxon>Chelicerata</taxon>
        <taxon>Merostomata</taxon>
        <taxon>Xiphosura</taxon>
        <taxon>Limulidae</taxon>
        <taxon>Limulus</taxon>
    </lineage>
</organism>
<dbReference type="Gene3D" id="3.30.70.3490">
    <property type="match status" value="1"/>
</dbReference>
<dbReference type="Gene3D" id="2.40.160.120">
    <property type="match status" value="1"/>
</dbReference>
<proteinExistence type="inferred from homology"/>
<dbReference type="PANTHER" id="PTHR10972:SF209">
    <property type="entry name" value="OXYSTEROL-BINDING PROTEIN"/>
    <property type="match status" value="1"/>
</dbReference>
<dbReference type="RefSeq" id="XP_022245451.1">
    <property type="nucleotide sequence ID" value="XM_022389743.1"/>
</dbReference>
<dbReference type="InterPro" id="IPR018494">
    <property type="entry name" value="Oxysterol-bd_CS"/>
</dbReference>
<dbReference type="SUPFAM" id="SSF144000">
    <property type="entry name" value="Oxysterol-binding protein-like"/>
    <property type="match status" value="1"/>
</dbReference>
<reference evidence="6" key="1">
    <citation type="submission" date="2025-08" db="UniProtKB">
        <authorList>
            <consortium name="RefSeq"/>
        </authorList>
    </citation>
    <scope>IDENTIFICATION</scope>
    <source>
        <tissue evidence="6">Muscle</tissue>
    </source>
</reference>
<sequence length="496" mass="57093">MAGEEIAAHRVVSKRYRCHLPAPVFSRSDLNLWSILKHCIGKDLSKVAMPVVFNEPLSFLQRITEYMEYSFLLHRADECDDPVDKTNLLHFFIPVFSSLKYVAAFAVSALASNWERLGKPFNPLLGETYELVREDIGFRIICEQVSHHPPASAFHADSPHFIFHGFIHPKLRFLGKTVEIKPEGTLTVKLLRHKEIYTWTNVSCRVHNIIAGKLWFEQYGVLELVGHDTGLDAVLHFKPAGRLSKDAHRIEGFVCNKQKAKLRFLYGKWSEFLKSADVEAYEEYVRTFPNKLRLPDQAEPASAQNTSFFSTSPTGSPGHTPKRMVDKFNSFTRSFTSSGGGVSSDSLDLQPMPTEDDTLDTVPKNDSPWSVDIPNSVTLWQANPRPEYSAEYYHFTLFAIALNELNNDMKKLLPPTDSRLRPDIQKLELGDIDGAAYEKSRLEEKQREARKQRKKHKIMWEPRWFKLEHNSYTKADDWIYTGGYWEREFSRCPDIF</sequence>
<evidence type="ECO:0000313" key="6">
    <source>
        <dbReference type="RefSeq" id="XP_022245451.1"/>
    </source>
</evidence>
<dbReference type="InterPro" id="IPR000648">
    <property type="entry name" value="Oxysterol-bd"/>
</dbReference>
<keyword evidence="3" id="KW-0813">Transport</keyword>
<feature type="coiled-coil region" evidence="4">
    <location>
        <begin position="432"/>
        <end position="459"/>
    </location>
</feature>
<protein>
    <recommendedName>
        <fullName evidence="3">Oxysterol-binding protein</fullName>
    </recommendedName>
</protein>
<evidence type="ECO:0000256" key="3">
    <source>
        <dbReference type="RuleBase" id="RU003845"/>
    </source>
</evidence>
<evidence type="ECO:0000256" key="2">
    <source>
        <dbReference type="RuleBase" id="RU003844"/>
    </source>
</evidence>
<accession>A0ABM1SP95</accession>
<dbReference type="GeneID" id="106462472"/>
<evidence type="ECO:0000256" key="1">
    <source>
        <dbReference type="ARBA" id="ARBA00023121"/>
    </source>
</evidence>
<evidence type="ECO:0000256" key="4">
    <source>
        <dbReference type="SAM" id="Coils"/>
    </source>
</evidence>
<name>A0ABM1SP95_LIMPO</name>
<keyword evidence="3" id="KW-0445">Lipid transport</keyword>
<dbReference type="InterPro" id="IPR037239">
    <property type="entry name" value="OSBP_sf"/>
</dbReference>
<evidence type="ECO:0000313" key="5">
    <source>
        <dbReference type="Proteomes" id="UP000694941"/>
    </source>
</evidence>
<dbReference type="PROSITE" id="PS01013">
    <property type="entry name" value="OSBP"/>
    <property type="match status" value="1"/>
</dbReference>
<keyword evidence="1" id="KW-0446">Lipid-binding</keyword>
<keyword evidence="5" id="KW-1185">Reference proteome</keyword>
<keyword evidence="4" id="KW-0175">Coiled coil</keyword>
<gene>
    <name evidence="6" type="primary">LOC106462472</name>
</gene>
<dbReference type="PANTHER" id="PTHR10972">
    <property type="entry name" value="OXYSTEROL-BINDING PROTEIN-RELATED"/>
    <property type="match status" value="1"/>
</dbReference>
<dbReference type="Pfam" id="PF01237">
    <property type="entry name" value="Oxysterol_BP"/>
    <property type="match status" value="1"/>
</dbReference>